<dbReference type="Proteomes" id="UP000186098">
    <property type="component" value="Unassembled WGS sequence"/>
</dbReference>
<dbReference type="GO" id="GO:0004375">
    <property type="term" value="F:glycine dehydrogenase (decarboxylating) activity"/>
    <property type="evidence" value="ECO:0007669"/>
    <property type="project" value="UniProtKB-EC"/>
</dbReference>
<dbReference type="Pfam" id="PF02347">
    <property type="entry name" value="GDC-P"/>
    <property type="match status" value="2"/>
</dbReference>
<comment type="function">
    <text evidence="2 8">The glycine cleavage system catalyzes the degradation of glycine. The P protein binds the alpha-amino group of glycine through its pyridoxal phosphate cofactor; CO(2) is released and the remaining methylamine moiety is then transferred to the lipoamide cofactor of the H protein.</text>
</comment>
<dbReference type="GO" id="GO:0016594">
    <property type="term" value="F:glycine binding"/>
    <property type="evidence" value="ECO:0007669"/>
    <property type="project" value="TreeGrafter"/>
</dbReference>
<dbReference type="Pfam" id="PF21478">
    <property type="entry name" value="GcvP2_C"/>
    <property type="match status" value="1"/>
</dbReference>
<evidence type="ECO:0000313" key="13">
    <source>
        <dbReference type="Proteomes" id="UP000186098"/>
    </source>
</evidence>
<dbReference type="OrthoDB" id="9801272at2"/>
<feature type="domain" description="Glycine dehydrogenase C-terminal" evidence="11">
    <location>
        <begin position="765"/>
        <end position="885"/>
    </location>
</feature>
<proteinExistence type="inferred from homology"/>
<dbReference type="HAMAP" id="MF_00711">
    <property type="entry name" value="GcvP"/>
    <property type="match status" value="1"/>
</dbReference>
<comment type="similarity">
    <text evidence="3 8">Belongs to the GcvP family.</text>
</comment>
<organism evidence="12 13">
    <name type="scientific">Phaeovulum vinaykumarii</name>
    <dbReference type="NCBI Taxonomy" id="407234"/>
    <lineage>
        <taxon>Bacteria</taxon>
        <taxon>Pseudomonadati</taxon>
        <taxon>Pseudomonadota</taxon>
        <taxon>Alphaproteobacteria</taxon>
        <taxon>Rhodobacterales</taxon>
        <taxon>Paracoccaceae</taxon>
        <taxon>Phaeovulum</taxon>
    </lineage>
</organism>
<evidence type="ECO:0000256" key="2">
    <source>
        <dbReference type="ARBA" id="ARBA00003788"/>
    </source>
</evidence>
<feature type="domain" description="Glycine cleavage system P-protein N-terminal" evidence="10">
    <location>
        <begin position="16"/>
        <end position="438"/>
    </location>
</feature>
<dbReference type="NCBIfam" id="TIGR00461">
    <property type="entry name" value="gcvP"/>
    <property type="match status" value="1"/>
</dbReference>
<feature type="domain" description="Glycine cleavage system P-protein N-terminal" evidence="10">
    <location>
        <begin position="470"/>
        <end position="725"/>
    </location>
</feature>
<protein>
    <recommendedName>
        <fullName evidence="8">Glycine dehydrogenase (decarboxylating)</fullName>
        <ecNumber evidence="8">1.4.4.2</ecNumber>
    </recommendedName>
    <alternativeName>
        <fullName evidence="8">Glycine cleavage system P-protein</fullName>
    </alternativeName>
    <alternativeName>
        <fullName evidence="8">Glycine decarboxylase</fullName>
    </alternativeName>
    <alternativeName>
        <fullName evidence="8">Glycine dehydrogenase (aminomethyl-transferring)</fullName>
    </alternativeName>
</protein>
<gene>
    <name evidence="8" type="primary">gcvP</name>
    <name evidence="12" type="ORF">SAMN05421795_104108</name>
</gene>
<name>A0A1N7LTS2_9RHOB</name>
<evidence type="ECO:0000256" key="4">
    <source>
        <dbReference type="ARBA" id="ARBA00011690"/>
    </source>
</evidence>
<dbReference type="InterPro" id="IPR049315">
    <property type="entry name" value="GDC-P_N"/>
</dbReference>
<dbReference type="EMBL" id="FTOM01000004">
    <property type="protein sequence ID" value="SIS77255.1"/>
    <property type="molecule type" value="Genomic_DNA"/>
</dbReference>
<dbReference type="STRING" id="407234.SAMN05421795_104108"/>
<evidence type="ECO:0000256" key="6">
    <source>
        <dbReference type="ARBA" id="ARBA00023002"/>
    </source>
</evidence>
<keyword evidence="6 8" id="KW-0560">Oxidoreductase</keyword>
<dbReference type="InterPro" id="IPR020581">
    <property type="entry name" value="GDC_P"/>
</dbReference>
<dbReference type="GO" id="GO:0030170">
    <property type="term" value="F:pyridoxal phosphate binding"/>
    <property type="evidence" value="ECO:0007669"/>
    <property type="project" value="TreeGrafter"/>
</dbReference>
<keyword evidence="13" id="KW-1185">Reference proteome</keyword>
<dbReference type="CDD" id="cd00613">
    <property type="entry name" value="GDC-P"/>
    <property type="match status" value="2"/>
</dbReference>
<evidence type="ECO:0000256" key="7">
    <source>
        <dbReference type="ARBA" id="ARBA00049026"/>
    </source>
</evidence>
<evidence type="ECO:0000256" key="8">
    <source>
        <dbReference type="HAMAP-Rule" id="MF_00711"/>
    </source>
</evidence>
<dbReference type="RefSeq" id="WP_076365673.1">
    <property type="nucleotide sequence ID" value="NZ_FTOM01000004.1"/>
</dbReference>
<dbReference type="FunFam" id="3.40.640.10:FF:000005">
    <property type="entry name" value="Glycine dehydrogenase (decarboxylating), mitochondrial"/>
    <property type="match status" value="1"/>
</dbReference>
<dbReference type="InterPro" id="IPR015422">
    <property type="entry name" value="PyrdxlP-dep_Trfase_small"/>
</dbReference>
<dbReference type="InterPro" id="IPR049316">
    <property type="entry name" value="GDC-P_C"/>
</dbReference>
<dbReference type="GO" id="GO:0005829">
    <property type="term" value="C:cytosol"/>
    <property type="evidence" value="ECO:0007669"/>
    <property type="project" value="TreeGrafter"/>
</dbReference>
<dbReference type="PANTHER" id="PTHR11773:SF1">
    <property type="entry name" value="GLYCINE DEHYDROGENASE (DECARBOXYLATING), MITOCHONDRIAL"/>
    <property type="match status" value="1"/>
</dbReference>
<dbReference type="AlphaFoldDB" id="A0A1N7LTS2"/>
<sequence length="944" mass="101090">MTFTPTDYCSYDFANRRHIGPSPAEMDEMLRTVGADSLEQLIDETVPPGIRQAAPLSWAPLTEFAALEKLRAVAAKNRVMTSLIGQGYHGCVTPPAIQRNILENPAWYTAYTPYQPEIAQGRLEALLNFQTMVADLTGLPVANASLLDEATAAAEAMTMAQRVAKSKARIFFVDENCHPQTIGVIRTRARPLGIEVLVGDPGAIEPELVFGAILQYPGTYGHLRDFTPEIEALHAAGAVAVVACDLLALCLVKEPGAMGADIAIGSAQRFGVPMGYGGPHAAFMSCRDAYKRAMPGRIVGVSVDAKGNKAYRLSLQTREQHIRREKATSNVCTAQALLAVMASFYAVFHGPKGLRAIAERVHFTAQTLANALREAGAHVRPGHYFDTITVEVGVGQAGILAAAEQRGINLRKVGRDRVGITVDETTGPEVVARVLDAFGIHEAPEPATGLAFPDSLLRQSAYLTHPVFHMNRAESEMMRYMRRLSDRDLALDRAMIPLGSCTMKLNAAAEMMPITWPEFASLHPFAPADQAAGYREVIEDLTAKLCEITGYDAFSMQPNSGAQGEYAGLMTIAAYHRARGQGGRNICLIPVSAHGTNPASAHMAGMKVVPVKAMPNGDIDLEDFAARAAEAGENLAASMITYPSTHGVFEETVRRVCEITHAYGGQVYLDGANMNALVGLVKPGEIGADVSHLNLHKTFAIPHGGGGPGMGPIGVRAHLAPYLPGHPATGGAEGPVSAAPYGSASILLISWAYCLMMGGDGLTQATKVAILAANYIAARLKGSYEVLFMGNRGRVAHECILDTRPFADHGITVDDIAKRLIDNGFHAPTMSWPVAGTLMVEPTESETKAELDRFVTALLAIRDEIAAVAAGEIAAADSPLRHAPHTVEDLIADWDRVYSREAGCFPPGAFRVDKYWPPVGRVDNAYGDRNLVCTCPPVESYAAE</sequence>
<dbReference type="GO" id="GO:0019464">
    <property type="term" value="P:glycine decarboxylation via glycine cleavage system"/>
    <property type="evidence" value="ECO:0007669"/>
    <property type="project" value="UniProtKB-UniRule"/>
</dbReference>
<evidence type="ECO:0000259" key="10">
    <source>
        <dbReference type="Pfam" id="PF02347"/>
    </source>
</evidence>
<keyword evidence="5 8" id="KW-0663">Pyridoxal phosphate</keyword>
<accession>A0A1N7LTS2</accession>
<comment type="cofactor">
    <cofactor evidence="1 8 9">
        <name>pyridoxal 5'-phosphate</name>
        <dbReference type="ChEBI" id="CHEBI:597326"/>
    </cofactor>
</comment>
<dbReference type="SUPFAM" id="SSF53383">
    <property type="entry name" value="PLP-dependent transferases"/>
    <property type="match status" value="2"/>
</dbReference>
<evidence type="ECO:0000256" key="9">
    <source>
        <dbReference type="PIRSR" id="PIRSR603437-50"/>
    </source>
</evidence>
<reference evidence="13" key="1">
    <citation type="submission" date="2017-01" db="EMBL/GenBank/DDBJ databases">
        <authorList>
            <person name="Varghese N."/>
            <person name="Submissions S."/>
        </authorList>
    </citation>
    <scope>NUCLEOTIDE SEQUENCE [LARGE SCALE GENOMIC DNA]</scope>
    <source>
        <strain evidence="13">DSM 18714</strain>
    </source>
</reference>
<dbReference type="InterPro" id="IPR003437">
    <property type="entry name" value="GcvP"/>
</dbReference>
<dbReference type="GO" id="GO:0005960">
    <property type="term" value="C:glycine cleavage complex"/>
    <property type="evidence" value="ECO:0007669"/>
    <property type="project" value="TreeGrafter"/>
</dbReference>
<comment type="subunit">
    <text evidence="4 8">The glycine cleavage system is composed of four proteins: P, T, L and H.</text>
</comment>
<evidence type="ECO:0000256" key="1">
    <source>
        <dbReference type="ARBA" id="ARBA00001933"/>
    </source>
</evidence>
<evidence type="ECO:0000313" key="12">
    <source>
        <dbReference type="EMBL" id="SIS77255.1"/>
    </source>
</evidence>
<feature type="modified residue" description="N6-(pyridoxal phosphate)lysine" evidence="8 9">
    <location>
        <position position="697"/>
    </location>
</feature>
<evidence type="ECO:0000256" key="3">
    <source>
        <dbReference type="ARBA" id="ARBA00010756"/>
    </source>
</evidence>
<dbReference type="InterPro" id="IPR015421">
    <property type="entry name" value="PyrdxlP-dep_Trfase_major"/>
</dbReference>
<dbReference type="InterPro" id="IPR015424">
    <property type="entry name" value="PyrdxlP-dep_Trfase"/>
</dbReference>
<dbReference type="FunFam" id="3.40.640.10:FF:000007">
    <property type="entry name" value="glycine dehydrogenase (Decarboxylating), mitochondrial"/>
    <property type="match status" value="1"/>
</dbReference>
<dbReference type="EC" id="1.4.4.2" evidence="8"/>
<dbReference type="PANTHER" id="PTHR11773">
    <property type="entry name" value="GLYCINE DEHYDROGENASE, DECARBOXYLATING"/>
    <property type="match status" value="1"/>
</dbReference>
<evidence type="ECO:0000256" key="5">
    <source>
        <dbReference type="ARBA" id="ARBA00022898"/>
    </source>
</evidence>
<dbReference type="Gene3D" id="3.90.1150.10">
    <property type="entry name" value="Aspartate Aminotransferase, domain 1"/>
    <property type="match status" value="2"/>
</dbReference>
<dbReference type="Gene3D" id="3.40.640.10">
    <property type="entry name" value="Type I PLP-dependent aspartate aminotransferase-like (Major domain)"/>
    <property type="match status" value="2"/>
</dbReference>
<evidence type="ECO:0000259" key="11">
    <source>
        <dbReference type="Pfam" id="PF21478"/>
    </source>
</evidence>
<comment type="catalytic activity">
    <reaction evidence="7 8">
        <text>N(6)-[(R)-lipoyl]-L-lysyl-[glycine-cleavage complex H protein] + glycine + H(+) = N(6)-[(R)-S(8)-aminomethyldihydrolipoyl]-L-lysyl-[glycine-cleavage complex H protein] + CO2</text>
        <dbReference type="Rhea" id="RHEA:24304"/>
        <dbReference type="Rhea" id="RHEA-COMP:10494"/>
        <dbReference type="Rhea" id="RHEA-COMP:10495"/>
        <dbReference type="ChEBI" id="CHEBI:15378"/>
        <dbReference type="ChEBI" id="CHEBI:16526"/>
        <dbReference type="ChEBI" id="CHEBI:57305"/>
        <dbReference type="ChEBI" id="CHEBI:83099"/>
        <dbReference type="ChEBI" id="CHEBI:83143"/>
        <dbReference type="EC" id="1.4.4.2"/>
    </reaction>
</comment>